<dbReference type="PANTHER" id="PTHR33067">
    <property type="entry name" value="RNA-DIRECTED DNA POLYMERASE-RELATED"/>
    <property type="match status" value="1"/>
</dbReference>
<dbReference type="PANTHER" id="PTHR33067:SF9">
    <property type="entry name" value="RNA-DIRECTED DNA POLYMERASE"/>
    <property type="match status" value="1"/>
</dbReference>
<dbReference type="eggNOG" id="KOG0017">
    <property type="taxonomic scope" value="Eukaryota"/>
</dbReference>
<dbReference type="GeneID" id="104212586"/>
<dbReference type="CDD" id="cd00303">
    <property type="entry name" value="retropepsin_like"/>
    <property type="match status" value="1"/>
</dbReference>
<dbReference type="AlphaFoldDB" id="A0A1U7VED4"/>
<organism evidence="1 2">
    <name type="scientific">Nicotiana sylvestris</name>
    <name type="common">Wood tobacco</name>
    <name type="synonym">South American tobacco</name>
    <dbReference type="NCBI Taxonomy" id="4096"/>
    <lineage>
        <taxon>Eukaryota</taxon>
        <taxon>Viridiplantae</taxon>
        <taxon>Streptophyta</taxon>
        <taxon>Embryophyta</taxon>
        <taxon>Tracheophyta</taxon>
        <taxon>Spermatophyta</taxon>
        <taxon>Magnoliopsida</taxon>
        <taxon>eudicotyledons</taxon>
        <taxon>Gunneridae</taxon>
        <taxon>Pentapetalae</taxon>
        <taxon>asterids</taxon>
        <taxon>lamiids</taxon>
        <taxon>Solanales</taxon>
        <taxon>Solanaceae</taxon>
        <taxon>Nicotianoideae</taxon>
        <taxon>Nicotianeae</taxon>
        <taxon>Nicotiana</taxon>
    </lineage>
</organism>
<dbReference type="InterPro" id="IPR021109">
    <property type="entry name" value="Peptidase_aspartic_dom_sf"/>
</dbReference>
<evidence type="ECO:0000313" key="1">
    <source>
        <dbReference type="Proteomes" id="UP000189701"/>
    </source>
</evidence>
<sequence length="188" mass="20824">MAPNLEDLIAFTIPCTIGSADFAKLLCDIGASINLMSYLVFKTLGIGKSRPTFMRLQMVDCIMKRPLGVIGYVLVQVDKFILPTDFVILDYEVDYEVPIILGRPFLATGKALCDVEAGEFTFRVGDEQVLLHVCKSMHQPNSNEVCSLVDLVTDVIIDDISATINVMTCLKSFCSTLTAIRWMVSWSV</sequence>
<name>A0A1U7VED4_NICSY</name>
<dbReference type="Gene3D" id="2.40.70.10">
    <property type="entry name" value="Acid Proteases"/>
    <property type="match status" value="1"/>
</dbReference>
<gene>
    <name evidence="2" type="primary">LOC104212586</name>
</gene>
<accession>A0A1U7VED4</accession>
<dbReference type="RefSeq" id="XP_009760190.1">
    <property type="nucleotide sequence ID" value="XM_009761888.1"/>
</dbReference>
<dbReference type="Proteomes" id="UP000189701">
    <property type="component" value="Unplaced"/>
</dbReference>
<protein>
    <submittedName>
        <fullName evidence="2">Uncharacterized protein LOC104212586</fullName>
    </submittedName>
</protein>
<evidence type="ECO:0000313" key="2">
    <source>
        <dbReference type="RefSeq" id="XP_009760190.1"/>
    </source>
</evidence>
<reference evidence="2" key="2">
    <citation type="submission" date="2025-08" db="UniProtKB">
        <authorList>
            <consortium name="RefSeq"/>
        </authorList>
    </citation>
    <scope>IDENTIFICATION</scope>
    <source>
        <tissue evidence="2">Leaf</tissue>
    </source>
</reference>
<dbReference type="OrthoDB" id="778454at2759"/>
<dbReference type="KEGG" id="nsy:104212586"/>
<keyword evidence="1" id="KW-1185">Reference proteome</keyword>
<reference evidence="1" key="1">
    <citation type="journal article" date="2013" name="Genome Biol.">
        <title>Reference genomes and transcriptomes of Nicotiana sylvestris and Nicotiana tomentosiformis.</title>
        <authorList>
            <person name="Sierro N."/>
            <person name="Battey J.N."/>
            <person name="Ouadi S."/>
            <person name="Bovet L."/>
            <person name="Goepfert S."/>
            <person name="Bakaher N."/>
            <person name="Peitsch M.C."/>
            <person name="Ivanov N.V."/>
        </authorList>
    </citation>
    <scope>NUCLEOTIDE SEQUENCE [LARGE SCALE GENOMIC DNA]</scope>
</reference>
<proteinExistence type="predicted"/>